<organism evidence="1 2">
    <name type="scientific">Pseudocercospora fuligena</name>
    <dbReference type="NCBI Taxonomy" id="685502"/>
    <lineage>
        <taxon>Eukaryota</taxon>
        <taxon>Fungi</taxon>
        <taxon>Dikarya</taxon>
        <taxon>Ascomycota</taxon>
        <taxon>Pezizomycotina</taxon>
        <taxon>Dothideomycetes</taxon>
        <taxon>Dothideomycetidae</taxon>
        <taxon>Mycosphaerellales</taxon>
        <taxon>Mycosphaerellaceae</taxon>
        <taxon>Pseudocercospora</taxon>
    </lineage>
</organism>
<dbReference type="AlphaFoldDB" id="A0A8H6VKV6"/>
<proteinExistence type="predicted"/>
<evidence type="ECO:0008006" key="3">
    <source>
        <dbReference type="Google" id="ProtNLM"/>
    </source>
</evidence>
<dbReference type="Proteomes" id="UP000660729">
    <property type="component" value="Unassembled WGS sequence"/>
</dbReference>
<evidence type="ECO:0000313" key="1">
    <source>
        <dbReference type="EMBL" id="KAF7196183.1"/>
    </source>
</evidence>
<reference evidence="1" key="1">
    <citation type="submission" date="2020-04" db="EMBL/GenBank/DDBJ databases">
        <title>Draft genome resource of the tomato pathogen Pseudocercospora fuligena.</title>
        <authorList>
            <person name="Zaccaron A."/>
        </authorList>
    </citation>
    <scope>NUCLEOTIDE SEQUENCE</scope>
    <source>
        <strain evidence="1">PF001</strain>
    </source>
</reference>
<keyword evidence="2" id="KW-1185">Reference proteome</keyword>
<evidence type="ECO:0000313" key="2">
    <source>
        <dbReference type="Proteomes" id="UP000660729"/>
    </source>
</evidence>
<comment type="caution">
    <text evidence="1">The sequence shown here is derived from an EMBL/GenBank/DDBJ whole genome shotgun (WGS) entry which is preliminary data.</text>
</comment>
<sequence>MSIGLAPRFSNKTHLNSMESTEEGKVQKAFPFFDLPPELRSIIYTFLSAHDSYYPEVFDFRCPLLPYCLVSSKFRFEFLKLYHASRYFTIWNITRPMEKLFEKYWTDVFVSTRLIYQKKFRFWTVKGISLEIELGRNGVVILRTPYESLDEGVIGDVKGLIEGVAKINEDGETRMNEQGFLRVMNGLRERGLLHPER</sequence>
<dbReference type="OrthoDB" id="62952at2759"/>
<gene>
    <name evidence="1" type="ORF">HII31_02584</name>
</gene>
<protein>
    <recommendedName>
        <fullName evidence="3">F-box domain-containing protein</fullName>
    </recommendedName>
</protein>
<name>A0A8H6VKV6_9PEZI</name>
<dbReference type="EMBL" id="JABCIY010000031">
    <property type="protein sequence ID" value="KAF7196183.1"/>
    <property type="molecule type" value="Genomic_DNA"/>
</dbReference>
<accession>A0A8H6VKV6</accession>